<dbReference type="EMBL" id="BGPR01064765">
    <property type="protein sequence ID" value="GBO39675.1"/>
    <property type="molecule type" value="Genomic_DNA"/>
</dbReference>
<evidence type="ECO:0000313" key="2">
    <source>
        <dbReference type="Proteomes" id="UP000499080"/>
    </source>
</evidence>
<dbReference type="AlphaFoldDB" id="A0A4Y2WQ92"/>
<feature type="non-terminal residue" evidence="1">
    <location>
        <position position="44"/>
    </location>
</feature>
<comment type="caution">
    <text evidence="1">The sequence shown here is derived from an EMBL/GenBank/DDBJ whole genome shotgun (WGS) entry which is preliminary data.</text>
</comment>
<sequence>MNGLLQGIGVPVGDESAVGVARHVNDLPKWIGLKLESSPEKPSK</sequence>
<gene>
    <name evidence="1" type="ORF">AVEN_155980_1</name>
</gene>
<evidence type="ECO:0000313" key="1">
    <source>
        <dbReference type="EMBL" id="GBO39675.1"/>
    </source>
</evidence>
<proteinExistence type="predicted"/>
<dbReference type="Proteomes" id="UP000499080">
    <property type="component" value="Unassembled WGS sequence"/>
</dbReference>
<organism evidence="1 2">
    <name type="scientific">Araneus ventricosus</name>
    <name type="common">Orbweaver spider</name>
    <name type="synonym">Epeira ventricosa</name>
    <dbReference type="NCBI Taxonomy" id="182803"/>
    <lineage>
        <taxon>Eukaryota</taxon>
        <taxon>Metazoa</taxon>
        <taxon>Ecdysozoa</taxon>
        <taxon>Arthropoda</taxon>
        <taxon>Chelicerata</taxon>
        <taxon>Arachnida</taxon>
        <taxon>Araneae</taxon>
        <taxon>Araneomorphae</taxon>
        <taxon>Entelegynae</taxon>
        <taxon>Araneoidea</taxon>
        <taxon>Araneidae</taxon>
        <taxon>Araneus</taxon>
    </lineage>
</organism>
<keyword evidence="2" id="KW-1185">Reference proteome</keyword>
<accession>A0A4Y2WQ92</accession>
<reference evidence="1 2" key="1">
    <citation type="journal article" date="2019" name="Sci. Rep.">
        <title>Orb-weaving spider Araneus ventricosus genome elucidates the spidroin gene catalogue.</title>
        <authorList>
            <person name="Kono N."/>
            <person name="Nakamura H."/>
            <person name="Ohtoshi R."/>
            <person name="Moran D.A.P."/>
            <person name="Shinohara A."/>
            <person name="Yoshida Y."/>
            <person name="Fujiwara M."/>
            <person name="Mori M."/>
            <person name="Tomita M."/>
            <person name="Arakawa K."/>
        </authorList>
    </citation>
    <scope>NUCLEOTIDE SEQUENCE [LARGE SCALE GENOMIC DNA]</scope>
</reference>
<name>A0A4Y2WQ92_ARAVE</name>
<protein>
    <submittedName>
        <fullName evidence="1">Uncharacterized protein</fullName>
    </submittedName>
</protein>